<sequence>MMTRVALLILFSLACSAFGIVVPPDNGVYDYHLKVGVHEADRIRKLENEQRVAGGSTTAIAAVPYQAGLIITFRLVLTSVCGGTVISDTRILTGAHCNNDGNNIAQSITVVVGSNFLFTGGTRMQYTGVSMHPGYNPWIFANDVAVVRVPRITFSLTIQPVNLPSGSELNIDFVSVTALASGFGITRDGDSIGATQMISSVNLRVITNNECRNVYGNFIQNSHLCTSGAGGVGVCLGDTGGPLVATINRRRVIIGISSFTPRDGCQRNMPSGFSRVSSFASWINSQ</sequence>
<evidence type="ECO:0000313" key="4">
    <source>
        <dbReference type="Proteomes" id="UP001549921"/>
    </source>
</evidence>
<dbReference type="Pfam" id="PF00089">
    <property type="entry name" value="Trypsin"/>
    <property type="match status" value="1"/>
</dbReference>
<reference evidence="3 4" key="1">
    <citation type="submission" date="2024-06" db="EMBL/GenBank/DDBJ databases">
        <title>A chromosome-level genome assembly of beet webworm, Loxostege sticticalis.</title>
        <authorList>
            <person name="Zhang Y."/>
        </authorList>
    </citation>
    <scope>NUCLEOTIDE SEQUENCE [LARGE SCALE GENOMIC DNA]</scope>
    <source>
        <strain evidence="3">AQ028</strain>
        <tissue evidence="3">Male pupae</tissue>
    </source>
</reference>
<dbReference type="InterPro" id="IPR051333">
    <property type="entry name" value="CLIP_Serine_Protease"/>
</dbReference>
<dbReference type="PROSITE" id="PS50240">
    <property type="entry name" value="TRYPSIN_DOM"/>
    <property type="match status" value="1"/>
</dbReference>
<dbReference type="AlphaFoldDB" id="A0ABD0SU31"/>
<evidence type="ECO:0000259" key="2">
    <source>
        <dbReference type="PROSITE" id="PS50240"/>
    </source>
</evidence>
<name>A0ABD0SU31_LOXSC</name>
<dbReference type="InterPro" id="IPR009003">
    <property type="entry name" value="Peptidase_S1_PA"/>
</dbReference>
<feature type="signal peptide" evidence="1">
    <location>
        <begin position="1"/>
        <end position="19"/>
    </location>
</feature>
<dbReference type="Proteomes" id="UP001549921">
    <property type="component" value="Unassembled WGS sequence"/>
</dbReference>
<dbReference type="InterPro" id="IPR043504">
    <property type="entry name" value="Peptidase_S1_PA_chymotrypsin"/>
</dbReference>
<dbReference type="SMART" id="SM00020">
    <property type="entry name" value="Tryp_SPc"/>
    <property type="match status" value="1"/>
</dbReference>
<dbReference type="Gene3D" id="2.40.10.10">
    <property type="entry name" value="Trypsin-like serine proteases"/>
    <property type="match status" value="2"/>
</dbReference>
<comment type="caution">
    <text evidence="3">The sequence shown here is derived from an EMBL/GenBank/DDBJ whole genome shotgun (WGS) entry which is preliminary data.</text>
</comment>
<evidence type="ECO:0000256" key="1">
    <source>
        <dbReference type="SAM" id="SignalP"/>
    </source>
</evidence>
<keyword evidence="1" id="KW-0732">Signal</keyword>
<dbReference type="EMBL" id="JBEDNZ010000015">
    <property type="protein sequence ID" value="KAL0829199.1"/>
    <property type="molecule type" value="Genomic_DNA"/>
</dbReference>
<proteinExistence type="predicted"/>
<dbReference type="PANTHER" id="PTHR24260">
    <property type="match status" value="1"/>
</dbReference>
<dbReference type="InterPro" id="IPR001254">
    <property type="entry name" value="Trypsin_dom"/>
</dbReference>
<dbReference type="CDD" id="cd00190">
    <property type="entry name" value="Tryp_SPc"/>
    <property type="match status" value="1"/>
</dbReference>
<feature type="domain" description="Peptidase S1" evidence="2">
    <location>
        <begin position="52"/>
        <end position="286"/>
    </location>
</feature>
<protein>
    <recommendedName>
        <fullName evidence="2">Peptidase S1 domain-containing protein</fullName>
    </recommendedName>
</protein>
<dbReference type="PANTHER" id="PTHR24260:SF148">
    <property type="entry name" value="IP09309P-RELATED"/>
    <property type="match status" value="1"/>
</dbReference>
<gene>
    <name evidence="3" type="ORF">ABMA28_004036</name>
</gene>
<accession>A0ABD0SU31</accession>
<feature type="chain" id="PRO_5044829503" description="Peptidase S1 domain-containing protein" evidence="1">
    <location>
        <begin position="20"/>
        <end position="286"/>
    </location>
</feature>
<organism evidence="3 4">
    <name type="scientific">Loxostege sticticalis</name>
    <name type="common">Beet webworm moth</name>
    <dbReference type="NCBI Taxonomy" id="481309"/>
    <lineage>
        <taxon>Eukaryota</taxon>
        <taxon>Metazoa</taxon>
        <taxon>Ecdysozoa</taxon>
        <taxon>Arthropoda</taxon>
        <taxon>Hexapoda</taxon>
        <taxon>Insecta</taxon>
        <taxon>Pterygota</taxon>
        <taxon>Neoptera</taxon>
        <taxon>Endopterygota</taxon>
        <taxon>Lepidoptera</taxon>
        <taxon>Glossata</taxon>
        <taxon>Ditrysia</taxon>
        <taxon>Pyraloidea</taxon>
        <taxon>Crambidae</taxon>
        <taxon>Pyraustinae</taxon>
        <taxon>Loxostege</taxon>
    </lineage>
</organism>
<dbReference type="SUPFAM" id="SSF50494">
    <property type="entry name" value="Trypsin-like serine proteases"/>
    <property type="match status" value="1"/>
</dbReference>
<evidence type="ECO:0000313" key="3">
    <source>
        <dbReference type="EMBL" id="KAL0829199.1"/>
    </source>
</evidence>
<dbReference type="PRINTS" id="PR00722">
    <property type="entry name" value="CHYMOTRYPSIN"/>
</dbReference>
<dbReference type="InterPro" id="IPR001314">
    <property type="entry name" value="Peptidase_S1A"/>
</dbReference>
<dbReference type="PROSITE" id="PS51257">
    <property type="entry name" value="PROKAR_LIPOPROTEIN"/>
    <property type="match status" value="1"/>
</dbReference>